<dbReference type="RefSeq" id="WP_002432723.1">
    <property type="nucleotide sequence ID" value="NZ_AP014956.1"/>
</dbReference>
<proteinExistence type="predicted"/>
<feature type="transmembrane region" description="Helical" evidence="1">
    <location>
        <begin position="6"/>
        <end position="30"/>
    </location>
</feature>
<feature type="transmembrane region" description="Helical" evidence="1">
    <location>
        <begin position="81"/>
        <end position="104"/>
    </location>
</feature>
<evidence type="ECO:0000313" key="3">
    <source>
        <dbReference type="EMBL" id="NMK98020.1"/>
    </source>
</evidence>
<dbReference type="Proteomes" id="UP000538955">
    <property type="component" value="Unassembled WGS sequence"/>
</dbReference>
<keyword evidence="1" id="KW-0812">Transmembrane</keyword>
<accession>A0A7X9WB86</accession>
<sequence>MWLRYGYHLLSAIVISAILLITTIVMDVLFQKTHLTQLLLNIDFLIDPKKVPTIVEGLIHLSIGIVIYIVFLIIYHYSKPLYYLAFVPLTIIFIVMYPFLIAIAQRSLFKFSWNAYALWMEAHILFMILMAISIPTIAKKHL</sequence>
<keyword evidence="6" id="KW-1185">Reference proteome</keyword>
<evidence type="ECO:0000313" key="6">
    <source>
        <dbReference type="Proteomes" id="UP000538955"/>
    </source>
</evidence>
<evidence type="ECO:0000313" key="7">
    <source>
        <dbReference type="Proteomes" id="UP000550736"/>
    </source>
</evidence>
<dbReference type="Proteomes" id="UP000550736">
    <property type="component" value="Unassembled WGS sequence"/>
</dbReference>
<organism evidence="4 5">
    <name type="scientific">Staphylococcus capitis</name>
    <dbReference type="NCBI Taxonomy" id="29388"/>
    <lineage>
        <taxon>Bacteria</taxon>
        <taxon>Bacillati</taxon>
        <taxon>Bacillota</taxon>
        <taxon>Bacilli</taxon>
        <taxon>Bacillales</taxon>
        <taxon>Staphylococcaceae</taxon>
        <taxon>Staphylococcus</taxon>
    </lineage>
</organism>
<feature type="transmembrane region" description="Helical" evidence="1">
    <location>
        <begin position="51"/>
        <end position="75"/>
    </location>
</feature>
<dbReference type="EMBL" id="JABBLX010000023">
    <property type="protein sequence ID" value="NMK98020.1"/>
    <property type="molecule type" value="Genomic_DNA"/>
</dbReference>
<evidence type="ECO:0000313" key="5">
    <source>
        <dbReference type="Proteomes" id="UP000291949"/>
    </source>
</evidence>
<evidence type="ECO:0000256" key="1">
    <source>
        <dbReference type="SAM" id="Phobius"/>
    </source>
</evidence>
<reference evidence="6 7" key="2">
    <citation type="submission" date="2020-04" db="EMBL/GenBank/DDBJ databases">
        <title>The Epidemiology and Molecular Characteristics of Linezolid-Resistant Staphylococcus capitis in Huashan Hospital, Shanghai.</title>
        <authorList>
            <person name="Ding L."/>
            <person name="Li P."/>
            <person name="Yang Y."/>
            <person name="Lin D."/>
            <person name="Xu X."/>
        </authorList>
    </citation>
    <scope>NUCLEOTIDE SEQUENCE [LARGE SCALE GENOMIC DNA]</scope>
    <source>
        <strain evidence="3 7">12-86</strain>
        <strain evidence="2 6">17-84</strain>
    </source>
</reference>
<feature type="transmembrane region" description="Helical" evidence="1">
    <location>
        <begin position="116"/>
        <end position="138"/>
    </location>
</feature>
<dbReference type="AlphaFoldDB" id="A0A7X9WB86"/>
<dbReference type="EMBL" id="JABBMI010000069">
    <property type="protein sequence ID" value="NMK54895.1"/>
    <property type="molecule type" value="Genomic_DNA"/>
</dbReference>
<reference evidence="4 5" key="1">
    <citation type="journal article" date="2019" name="Sci. Transl. Med.">
        <title>Quorum sensing between bacterial species on the skin protects against epidermal injury in atopic dermatitis.</title>
        <authorList>
            <person name="Williams M.R."/>
        </authorList>
    </citation>
    <scope>NUCLEOTIDE SEQUENCE [LARGE SCALE GENOMIC DNA]</scope>
    <source>
        <strain evidence="4 5">H8</strain>
    </source>
</reference>
<protein>
    <submittedName>
        <fullName evidence="4">Uncharacterized protein</fullName>
    </submittedName>
</protein>
<evidence type="ECO:0000313" key="4">
    <source>
        <dbReference type="EMBL" id="TBW76832.1"/>
    </source>
</evidence>
<dbReference type="Proteomes" id="UP000291949">
    <property type="component" value="Unassembled WGS sequence"/>
</dbReference>
<keyword evidence="1" id="KW-1133">Transmembrane helix</keyword>
<gene>
    <name evidence="4" type="ORF">EQ811_08180</name>
    <name evidence="3" type="ORF">HHM13_07930</name>
    <name evidence="2" type="ORF">HHM24_09185</name>
</gene>
<comment type="caution">
    <text evidence="4">The sequence shown here is derived from an EMBL/GenBank/DDBJ whole genome shotgun (WGS) entry which is preliminary data.</text>
</comment>
<dbReference type="EMBL" id="SCHC01000002">
    <property type="protein sequence ID" value="TBW76832.1"/>
    <property type="molecule type" value="Genomic_DNA"/>
</dbReference>
<name>A0A7X9WB86_STACP</name>
<dbReference type="GeneID" id="93668500"/>
<keyword evidence="1" id="KW-0472">Membrane</keyword>
<evidence type="ECO:0000313" key="2">
    <source>
        <dbReference type="EMBL" id="NMK54895.1"/>
    </source>
</evidence>